<evidence type="ECO:0000313" key="4">
    <source>
        <dbReference type="Proteomes" id="UP000186817"/>
    </source>
</evidence>
<organism evidence="3 4">
    <name type="scientific">Symbiodinium microadriaticum</name>
    <name type="common">Dinoflagellate</name>
    <name type="synonym">Zooxanthella microadriatica</name>
    <dbReference type="NCBI Taxonomy" id="2951"/>
    <lineage>
        <taxon>Eukaryota</taxon>
        <taxon>Sar</taxon>
        <taxon>Alveolata</taxon>
        <taxon>Dinophyceae</taxon>
        <taxon>Suessiales</taxon>
        <taxon>Symbiodiniaceae</taxon>
        <taxon>Symbiodinium</taxon>
    </lineage>
</organism>
<proteinExistence type="predicted"/>
<accession>A0A1Q9D4C8</accession>
<feature type="compositionally biased region" description="Basic and acidic residues" evidence="2">
    <location>
        <begin position="837"/>
        <end position="851"/>
    </location>
</feature>
<sequence>MPPPKAAPASDTKVSESAETPEMGVETDKSTAMEPEPTKPEAEVGSEGKEDEKKDEEVTEEKKSEEVGEDKEEEKQPEEKRDESQDAEEARQQTWKKRSETTDKPLPTDDTIAEEVGKRTSKERQEELARVAEARRKRRKERGEEMSSSSSEALGKDGAEEEGAEEDEDPKDASGPVKPRTEEEFDEGQARGHYKWEYEVKPMKIPELPLRLLEPMSYLERIKKRSEHFDCNAFKPEQDLDNQFVKVMLGETKCKDLRQFASLDKNERPLIWQEYIARLCQAHFTETESTESLKSLCSSKIKDECERIRKVLMSKPSELLPRSAATKMLKLVEGIQSHGKDMGDYLHEEMNHQEEISEKRKKVLRELDAFKAEEDVMKARKIQLDEKYSAVEEEMQTSLNAVETLRQGTEMSKHIELWLKNTSECLRLMATVDPKAMKHTLDNLEGPDDDESPTMEDTEEEKQLKKVNCRIDARIDDEMTVKNRQLKLKISELEKNAEKDRATLDQYNQESQELLATNKKLEKKLEDKTKEMQSASEKSMLEKAEALGVLKLRPNEPGNMLCEVCELITRPELDRSVNLYIHDMSTNDEQLYNKYTSYKPTGVRGWGTHCQRGISEEQAQKHHRKFRCHFARLGDLIWRRAKVEETMPEAERTLKVSQVWILDPSKPRQAVSVPKARPIRNVSQETDPIDLEAGEDPIEGRDDRMPAEPAKPPKSQQEKSQDFMAKRKAEETLVSVLKKKQKPDGEPEETEEEKTKRLEEMLREEKRKLNETAEEREEQKRAKKELKAKRKANENEALNLLDEGKRSTPDVKKMPKVPKKNEQSGDDPKKEKKGKKEKVEKKEKDTRSDMF</sequence>
<evidence type="ECO:0000256" key="2">
    <source>
        <dbReference type="SAM" id="MobiDB-lite"/>
    </source>
</evidence>
<feature type="compositionally biased region" description="Acidic residues" evidence="2">
    <location>
        <begin position="445"/>
        <end position="460"/>
    </location>
</feature>
<evidence type="ECO:0000256" key="1">
    <source>
        <dbReference type="SAM" id="Coils"/>
    </source>
</evidence>
<dbReference type="EMBL" id="LSRX01000733">
    <property type="protein sequence ID" value="OLP89997.1"/>
    <property type="molecule type" value="Genomic_DNA"/>
</dbReference>
<feature type="compositionally biased region" description="Basic residues" evidence="2">
    <location>
        <begin position="781"/>
        <end position="790"/>
    </location>
</feature>
<protein>
    <submittedName>
        <fullName evidence="3">Uncharacterized protein</fullName>
    </submittedName>
</protein>
<dbReference type="AlphaFoldDB" id="A0A1Q9D4C8"/>
<name>A0A1Q9D4C8_SYMMI</name>
<feature type="region of interest" description="Disordered" evidence="2">
    <location>
        <begin position="1"/>
        <end position="189"/>
    </location>
</feature>
<dbReference type="Proteomes" id="UP000186817">
    <property type="component" value="Unassembled WGS sequence"/>
</dbReference>
<evidence type="ECO:0000313" key="3">
    <source>
        <dbReference type="EMBL" id="OLP89997.1"/>
    </source>
</evidence>
<keyword evidence="1" id="KW-0175">Coiled coil</keyword>
<feature type="region of interest" description="Disordered" evidence="2">
    <location>
        <begin position="439"/>
        <end position="464"/>
    </location>
</feature>
<feature type="compositionally biased region" description="Basic and acidic residues" evidence="2">
    <location>
        <begin position="753"/>
        <end position="780"/>
    </location>
</feature>
<feature type="compositionally biased region" description="Basic and acidic residues" evidence="2">
    <location>
        <begin position="716"/>
        <end position="731"/>
    </location>
</feature>
<feature type="coiled-coil region" evidence="1">
    <location>
        <begin position="476"/>
        <end position="538"/>
    </location>
</feature>
<feature type="compositionally biased region" description="Basic and acidic residues" evidence="2">
    <location>
        <begin position="26"/>
        <end position="66"/>
    </location>
</feature>
<feature type="compositionally biased region" description="Acidic residues" evidence="2">
    <location>
        <begin position="687"/>
        <end position="697"/>
    </location>
</feature>
<keyword evidence="4" id="KW-1185">Reference proteome</keyword>
<reference evidence="3 4" key="1">
    <citation type="submission" date="2016-02" db="EMBL/GenBank/DDBJ databases">
        <title>Genome analysis of coral dinoflagellate symbionts highlights evolutionary adaptations to a symbiotic lifestyle.</title>
        <authorList>
            <person name="Aranda M."/>
            <person name="Li Y."/>
            <person name="Liew Y.J."/>
            <person name="Baumgarten S."/>
            <person name="Simakov O."/>
            <person name="Wilson M."/>
            <person name="Piel J."/>
            <person name="Ashoor H."/>
            <person name="Bougouffa S."/>
            <person name="Bajic V.B."/>
            <person name="Ryu T."/>
            <person name="Ravasi T."/>
            <person name="Bayer T."/>
            <person name="Micklem G."/>
            <person name="Kim H."/>
            <person name="Bhak J."/>
            <person name="Lajeunesse T.C."/>
            <person name="Voolstra C.R."/>
        </authorList>
    </citation>
    <scope>NUCLEOTIDE SEQUENCE [LARGE SCALE GENOMIC DNA]</scope>
    <source>
        <strain evidence="3 4">CCMP2467</strain>
    </source>
</reference>
<feature type="compositionally biased region" description="Acidic residues" evidence="2">
    <location>
        <begin position="159"/>
        <end position="170"/>
    </location>
</feature>
<feature type="compositionally biased region" description="Basic and acidic residues" evidence="2">
    <location>
        <begin position="115"/>
        <end position="134"/>
    </location>
</feature>
<feature type="compositionally biased region" description="Basic and acidic residues" evidence="2">
    <location>
        <begin position="73"/>
        <end position="107"/>
    </location>
</feature>
<comment type="caution">
    <text evidence="3">The sequence shown here is derived from an EMBL/GenBank/DDBJ whole genome shotgun (WGS) entry which is preliminary data.</text>
</comment>
<gene>
    <name evidence="3" type="ORF">AK812_SmicGene28497</name>
</gene>
<feature type="region of interest" description="Disordered" evidence="2">
    <location>
        <begin position="667"/>
        <end position="851"/>
    </location>
</feature>
<feature type="compositionally biased region" description="Basic and acidic residues" evidence="2">
    <location>
        <begin position="802"/>
        <end position="830"/>
    </location>
</feature>